<comment type="subcellular location">
    <subcellularLocation>
        <location evidence="1">Cell inner membrane</location>
        <topology evidence="1">Peripheral membrane protein</topology>
    </subcellularLocation>
</comment>
<keyword evidence="6" id="KW-0067">ATP-binding</keyword>
<dbReference type="InterPro" id="IPR003593">
    <property type="entry name" value="AAA+_ATPase"/>
</dbReference>
<keyword evidence="4" id="KW-1003">Cell membrane</keyword>
<dbReference type="SMART" id="SM00382">
    <property type="entry name" value="AAA"/>
    <property type="match status" value="1"/>
</dbReference>
<dbReference type="CDD" id="cd03257">
    <property type="entry name" value="ABC_NikE_OppD_transporters"/>
    <property type="match status" value="1"/>
</dbReference>
<dbReference type="NCBIfam" id="TIGR01727">
    <property type="entry name" value="oligo_HPY"/>
    <property type="match status" value="1"/>
</dbReference>
<evidence type="ECO:0000256" key="2">
    <source>
        <dbReference type="ARBA" id="ARBA00005417"/>
    </source>
</evidence>
<dbReference type="HOGENOM" id="CLU_000604_1_23_0"/>
<keyword evidence="10" id="KW-1185">Reference proteome</keyword>
<dbReference type="GO" id="GO:0005524">
    <property type="term" value="F:ATP binding"/>
    <property type="evidence" value="ECO:0007669"/>
    <property type="project" value="UniProtKB-KW"/>
</dbReference>
<dbReference type="GO" id="GO:0015833">
    <property type="term" value="P:peptide transport"/>
    <property type="evidence" value="ECO:0007669"/>
    <property type="project" value="InterPro"/>
</dbReference>
<dbReference type="Pfam" id="PF08352">
    <property type="entry name" value="oligo_HPY"/>
    <property type="match status" value="1"/>
</dbReference>
<gene>
    <name evidence="9" type="ordered locus">Dtur_0667</name>
</gene>
<evidence type="ECO:0000256" key="4">
    <source>
        <dbReference type="ARBA" id="ARBA00022475"/>
    </source>
</evidence>
<keyword evidence="7" id="KW-0472">Membrane</keyword>
<evidence type="ECO:0000313" key="9">
    <source>
        <dbReference type="EMBL" id="ACK41952.1"/>
    </source>
</evidence>
<sequence>MAELLRVNNLKTYFDRYDGVVKAVDGVSYKVDYGETLAIVGESGSGKTQSVLSLLRLIKGNGRIVDGEAIFEGKDLLKLSKEELRQIRGKDISIVFQDPMTSLNPIMRIGIQIMEPILWHKIMSDKEARERAIELLRVVGIPEYKTRVWDYPFQFSGGMRQRVMIAIALACNPKLVIADEPTTALDVTVRAQILNLLSDMKEEFKTSVIFITHDVTLAMNFADTIMVMYAGKIAEYAPIDKFIRNPLHPYSNGLISSTLDINAKEGTLKPIPGNPPSLVNPPSGCRFHPRCPYAQDICKEVEPEYREVEDGHYVACHLVKGGKFNA</sequence>
<dbReference type="GO" id="GO:0016887">
    <property type="term" value="F:ATP hydrolysis activity"/>
    <property type="evidence" value="ECO:0007669"/>
    <property type="project" value="InterPro"/>
</dbReference>
<dbReference type="GO" id="GO:0022857">
    <property type="term" value="F:transmembrane transporter activity"/>
    <property type="evidence" value="ECO:0000318"/>
    <property type="project" value="GO_Central"/>
</dbReference>
<evidence type="ECO:0000256" key="5">
    <source>
        <dbReference type="ARBA" id="ARBA00022741"/>
    </source>
</evidence>
<evidence type="ECO:0000256" key="7">
    <source>
        <dbReference type="ARBA" id="ARBA00023136"/>
    </source>
</evidence>
<dbReference type="KEGG" id="dtu:Dtur_0667"/>
<organism evidence="9 10">
    <name type="scientific">Dictyoglomus turgidum (strain DSM 6724 / Z-1310)</name>
    <dbReference type="NCBI Taxonomy" id="515635"/>
    <lineage>
        <taxon>Bacteria</taxon>
        <taxon>Pseudomonadati</taxon>
        <taxon>Dictyoglomota</taxon>
        <taxon>Dictyoglomia</taxon>
        <taxon>Dictyoglomales</taxon>
        <taxon>Dictyoglomaceae</taxon>
        <taxon>Dictyoglomus</taxon>
    </lineage>
</organism>
<dbReference type="InterPro" id="IPR017871">
    <property type="entry name" value="ABC_transporter-like_CS"/>
</dbReference>
<keyword evidence="3" id="KW-0813">Transport</keyword>
<dbReference type="Proteomes" id="UP000007719">
    <property type="component" value="Chromosome"/>
</dbReference>
<dbReference type="eggNOG" id="COG0444">
    <property type="taxonomic scope" value="Bacteria"/>
</dbReference>
<dbReference type="EMBL" id="CP001251">
    <property type="protein sequence ID" value="ACK41952.1"/>
    <property type="molecule type" value="Genomic_DNA"/>
</dbReference>
<protein>
    <submittedName>
        <fullName evidence="9">Oligopeptide/dipeptide ABC transporter, ATPase subunit</fullName>
    </submittedName>
</protein>
<dbReference type="Gene3D" id="3.40.50.300">
    <property type="entry name" value="P-loop containing nucleotide triphosphate hydrolases"/>
    <property type="match status" value="1"/>
</dbReference>
<dbReference type="GO" id="GO:0005886">
    <property type="term" value="C:plasma membrane"/>
    <property type="evidence" value="ECO:0007669"/>
    <property type="project" value="UniProtKB-SubCell"/>
</dbReference>
<dbReference type="PROSITE" id="PS50893">
    <property type="entry name" value="ABC_TRANSPORTER_2"/>
    <property type="match status" value="1"/>
</dbReference>
<accession>B8DZL9</accession>
<dbReference type="PANTHER" id="PTHR43297:SF9">
    <property type="entry name" value="ABC TRANSPORTER ATP-BINDING PROTEIN"/>
    <property type="match status" value="1"/>
</dbReference>
<reference evidence="10" key="1">
    <citation type="journal article" date="2016" name="Front. Microbiol.">
        <title>The complete genome sequence of hyperthermophile Dictyoglomus turgidum DSM 6724 reveals a specialized carbohydrate fermentor.</title>
        <authorList>
            <person name="Brumm P.J."/>
            <person name="Gowda K."/>
            <person name="Robb F.T."/>
            <person name="Mead D.A."/>
        </authorList>
    </citation>
    <scope>NUCLEOTIDE SEQUENCE [LARGE SCALE GENOMIC DNA]</scope>
    <source>
        <strain evidence="10">DSM 6724 / Z-1310</strain>
    </source>
</reference>
<proteinExistence type="inferred from homology"/>
<dbReference type="EnsemblBacteria" id="ACK41952">
    <property type="protein sequence ID" value="ACK41952"/>
    <property type="gene ID" value="Dtur_0667"/>
</dbReference>
<name>B8DZL9_DICTD</name>
<dbReference type="InterPro" id="IPR050388">
    <property type="entry name" value="ABC_Ni/Peptide_Import"/>
</dbReference>
<evidence type="ECO:0000313" key="10">
    <source>
        <dbReference type="Proteomes" id="UP000007719"/>
    </source>
</evidence>
<dbReference type="SUPFAM" id="SSF52540">
    <property type="entry name" value="P-loop containing nucleoside triphosphate hydrolases"/>
    <property type="match status" value="1"/>
</dbReference>
<dbReference type="Pfam" id="PF00005">
    <property type="entry name" value="ABC_tran"/>
    <property type="match status" value="1"/>
</dbReference>
<dbReference type="InterPro" id="IPR027417">
    <property type="entry name" value="P-loop_NTPase"/>
</dbReference>
<evidence type="ECO:0000256" key="1">
    <source>
        <dbReference type="ARBA" id="ARBA00004417"/>
    </source>
</evidence>
<dbReference type="InParanoid" id="B8DZL9"/>
<keyword evidence="5" id="KW-0547">Nucleotide-binding</keyword>
<dbReference type="FunFam" id="3.40.50.300:FF:000016">
    <property type="entry name" value="Oligopeptide ABC transporter ATP-binding component"/>
    <property type="match status" value="1"/>
</dbReference>
<dbReference type="RefSeq" id="WP_012583037.1">
    <property type="nucleotide sequence ID" value="NC_011661.1"/>
</dbReference>
<dbReference type="PROSITE" id="PS00211">
    <property type="entry name" value="ABC_TRANSPORTER_1"/>
    <property type="match status" value="1"/>
</dbReference>
<feature type="domain" description="ABC transporter" evidence="8">
    <location>
        <begin position="5"/>
        <end position="255"/>
    </location>
</feature>
<evidence type="ECO:0000256" key="3">
    <source>
        <dbReference type="ARBA" id="ARBA00022448"/>
    </source>
</evidence>
<dbReference type="STRING" id="515635.Dtur_0667"/>
<dbReference type="PANTHER" id="PTHR43297">
    <property type="entry name" value="OLIGOPEPTIDE TRANSPORT ATP-BINDING PROTEIN APPD"/>
    <property type="match status" value="1"/>
</dbReference>
<dbReference type="AlphaFoldDB" id="B8DZL9"/>
<comment type="similarity">
    <text evidence="2">Belongs to the ABC transporter superfamily.</text>
</comment>
<evidence type="ECO:0000256" key="6">
    <source>
        <dbReference type="ARBA" id="ARBA00022840"/>
    </source>
</evidence>
<evidence type="ECO:0000259" key="8">
    <source>
        <dbReference type="PROSITE" id="PS50893"/>
    </source>
</evidence>
<dbReference type="InterPro" id="IPR013563">
    <property type="entry name" value="Oligopep_ABC_C"/>
</dbReference>
<dbReference type="OrthoDB" id="9802264at2"/>
<dbReference type="InterPro" id="IPR003439">
    <property type="entry name" value="ABC_transporter-like_ATP-bd"/>
</dbReference>